<reference evidence="1 2" key="1">
    <citation type="submission" date="2017-07" db="EMBL/GenBank/DDBJ databases">
        <title>Amycolatopsis antarcticus sp. nov., isolated from the surface of an Antarcticus brown macroalga.</title>
        <authorList>
            <person name="Wang J."/>
            <person name="Leiva S."/>
            <person name="Huang J."/>
            <person name="Huang Y."/>
        </authorList>
    </citation>
    <scope>NUCLEOTIDE SEQUENCE [LARGE SCALE GENOMIC DNA]</scope>
    <source>
        <strain evidence="1 2">AU-G6</strain>
    </source>
</reference>
<evidence type="ECO:0000313" key="2">
    <source>
        <dbReference type="Proteomes" id="UP000242444"/>
    </source>
</evidence>
<comment type="caution">
    <text evidence="1">The sequence shown here is derived from an EMBL/GenBank/DDBJ whole genome shotgun (WGS) entry which is preliminary data.</text>
</comment>
<accession>A0A263D5N9</accession>
<sequence>MVGTMPAEGEFTLQRQKNGRGYYGNVTVRVRSGAGSGEPPVVWSVPEDDRTSIQPRTDAEYVDAAIAGAGDGMELARDCGREVDGLLVEIVHAQVQLTDIEESAMRAAAAMAVTGALGLRDEVELGFDAGWVVHRRAG</sequence>
<dbReference type="Gene3D" id="3.30.230.10">
    <property type="match status" value="1"/>
</dbReference>
<keyword evidence="2" id="KW-1185">Reference proteome</keyword>
<dbReference type="AlphaFoldDB" id="A0A263D5N9"/>
<evidence type="ECO:0000313" key="1">
    <source>
        <dbReference type="EMBL" id="OZM73733.1"/>
    </source>
</evidence>
<dbReference type="InParanoid" id="A0A263D5N9"/>
<dbReference type="SUPFAM" id="SSF54211">
    <property type="entry name" value="Ribosomal protein S5 domain 2-like"/>
    <property type="match status" value="1"/>
</dbReference>
<protein>
    <submittedName>
        <fullName evidence="1">Uncharacterized protein</fullName>
    </submittedName>
</protein>
<gene>
    <name evidence="1" type="ORF">CFN78_09485</name>
</gene>
<dbReference type="InterPro" id="IPR020568">
    <property type="entry name" value="Ribosomal_Su5_D2-typ_SF"/>
</dbReference>
<name>A0A263D5N9_9PSEU</name>
<dbReference type="Proteomes" id="UP000242444">
    <property type="component" value="Unassembled WGS sequence"/>
</dbReference>
<dbReference type="EMBL" id="NKYE01000004">
    <property type="protein sequence ID" value="OZM73733.1"/>
    <property type="molecule type" value="Genomic_DNA"/>
</dbReference>
<proteinExistence type="predicted"/>
<dbReference type="InterPro" id="IPR014721">
    <property type="entry name" value="Ribsml_uS5_D2-typ_fold_subgr"/>
</dbReference>
<organism evidence="1 2">
    <name type="scientific">Amycolatopsis antarctica</name>
    <dbReference type="NCBI Taxonomy" id="1854586"/>
    <lineage>
        <taxon>Bacteria</taxon>
        <taxon>Bacillati</taxon>
        <taxon>Actinomycetota</taxon>
        <taxon>Actinomycetes</taxon>
        <taxon>Pseudonocardiales</taxon>
        <taxon>Pseudonocardiaceae</taxon>
        <taxon>Amycolatopsis</taxon>
    </lineage>
</organism>